<feature type="compositionally biased region" description="Low complexity" evidence="1">
    <location>
        <begin position="10"/>
        <end position="27"/>
    </location>
</feature>
<keyword evidence="4" id="KW-1185">Reference proteome</keyword>
<evidence type="ECO:0000259" key="2">
    <source>
        <dbReference type="PROSITE" id="PS50234"/>
    </source>
</evidence>
<dbReference type="RefSeq" id="WP_283431205.1">
    <property type="nucleotide sequence ID" value="NZ_FXUG01000001.1"/>
</dbReference>
<gene>
    <name evidence="3" type="ORF">SAMN06265222_1011064</name>
</gene>
<dbReference type="Proteomes" id="UP001158067">
    <property type="component" value="Unassembled WGS sequence"/>
</dbReference>
<dbReference type="Gene3D" id="3.40.50.410">
    <property type="entry name" value="von Willebrand factor, type A domain"/>
    <property type="match status" value="1"/>
</dbReference>
<proteinExistence type="predicted"/>
<name>A0ABY1PT20_9BACT</name>
<organism evidence="3 4">
    <name type="scientific">Neorhodopirellula lusitana</name>
    <dbReference type="NCBI Taxonomy" id="445327"/>
    <lineage>
        <taxon>Bacteria</taxon>
        <taxon>Pseudomonadati</taxon>
        <taxon>Planctomycetota</taxon>
        <taxon>Planctomycetia</taxon>
        <taxon>Pirellulales</taxon>
        <taxon>Pirellulaceae</taxon>
        <taxon>Neorhodopirellula</taxon>
    </lineage>
</organism>
<dbReference type="SUPFAM" id="SSF53300">
    <property type="entry name" value="vWA-like"/>
    <property type="match status" value="1"/>
</dbReference>
<feature type="region of interest" description="Disordered" evidence="1">
    <location>
        <begin position="192"/>
        <end position="217"/>
    </location>
</feature>
<reference evidence="3 4" key="1">
    <citation type="submission" date="2017-05" db="EMBL/GenBank/DDBJ databases">
        <authorList>
            <person name="Varghese N."/>
            <person name="Submissions S."/>
        </authorList>
    </citation>
    <scope>NUCLEOTIDE SEQUENCE [LARGE SCALE GENOMIC DNA]</scope>
    <source>
        <strain evidence="3 4">DSM 25457</strain>
    </source>
</reference>
<dbReference type="EMBL" id="FXUG01000001">
    <property type="protein sequence ID" value="SMP44046.1"/>
    <property type="molecule type" value="Genomic_DNA"/>
</dbReference>
<feature type="region of interest" description="Disordered" evidence="1">
    <location>
        <begin position="1"/>
        <end position="28"/>
    </location>
</feature>
<feature type="region of interest" description="Disordered" evidence="1">
    <location>
        <begin position="104"/>
        <end position="168"/>
    </location>
</feature>
<evidence type="ECO:0000256" key="1">
    <source>
        <dbReference type="SAM" id="MobiDB-lite"/>
    </source>
</evidence>
<comment type="caution">
    <text evidence="3">The sequence shown here is derived from an EMBL/GenBank/DDBJ whole genome shotgun (WGS) entry which is preliminary data.</text>
</comment>
<accession>A0ABY1PT20</accession>
<evidence type="ECO:0000313" key="3">
    <source>
        <dbReference type="EMBL" id="SMP44046.1"/>
    </source>
</evidence>
<feature type="compositionally biased region" description="Polar residues" evidence="1">
    <location>
        <begin position="125"/>
        <end position="152"/>
    </location>
</feature>
<evidence type="ECO:0000313" key="4">
    <source>
        <dbReference type="Proteomes" id="UP001158067"/>
    </source>
</evidence>
<protein>
    <submittedName>
        <fullName evidence="3">von Willebrand factor type A domain-containing protein</fullName>
    </submittedName>
</protein>
<sequence length="430" mass="45006">MKSDSIPNPRRSSQAASQSSRVADQSALGRSLSPVSALVSSGAGPAVPFPEEKSHGVAAIVSFLAHFACLLALALWFSDSGKGTGSEPEIRSVGLAVVHRTPDRTRYVTEPAEMPQSAEAAERSPVTQVSAASPRQSATADSSSNENTSKTPARNADAVTDPASNASAAMQAVPVPPIDLDGALAALRESGIGKSGADGESGDSGSTGPSGLPNSLVDGRVRFADRRSAESLEIAELVPGRSRPGLGAGRTTTQVFGVSGTGSTFVYVFDRSESMSAAGGAPLRALKSELIRSLKTLGERQQFQIIFYNDRADVFKAYGDRIGLVTGEDAILARASQFVRGMSAIGGTKHEPALRMALRLAPDVIFFLTDAKIQTMSDAQLDEISRRAESAGTTIHGIQFGTGPQPPGSFVKRLAERNHGGYRYFDVTDL</sequence>
<dbReference type="Pfam" id="PF13768">
    <property type="entry name" value="VWA_3"/>
    <property type="match status" value="1"/>
</dbReference>
<dbReference type="InterPro" id="IPR002035">
    <property type="entry name" value="VWF_A"/>
</dbReference>
<dbReference type="InterPro" id="IPR036465">
    <property type="entry name" value="vWFA_dom_sf"/>
</dbReference>
<dbReference type="PROSITE" id="PS50234">
    <property type="entry name" value="VWFA"/>
    <property type="match status" value="1"/>
</dbReference>
<feature type="domain" description="VWFA" evidence="2">
    <location>
        <begin position="264"/>
        <end position="430"/>
    </location>
</feature>